<keyword evidence="3" id="KW-1185">Reference proteome</keyword>
<proteinExistence type="predicted"/>
<feature type="compositionally biased region" description="Acidic residues" evidence="1">
    <location>
        <begin position="112"/>
        <end position="126"/>
    </location>
</feature>
<feature type="region of interest" description="Disordered" evidence="1">
    <location>
        <begin position="112"/>
        <end position="135"/>
    </location>
</feature>
<organism evidence="2 3">
    <name type="scientific">Diversispora epigaea</name>
    <dbReference type="NCBI Taxonomy" id="1348612"/>
    <lineage>
        <taxon>Eukaryota</taxon>
        <taxon>Fungi</taxon>
        <taxon>Fungi incertae sedis</taxon>
        <taxon>Mucoromycota</taxon>
        <taxon>Glomeromycotina</taxon>
        <taxon>Glomeromycetes</taxon>
        <taxon>Diversisporales</taxon>
        <taxon>Diversisporaceae</taxon>
        <taxon>Diversispora</taxon>
    </lineage>
</organism>
<reference evidence="2 3" key="1">
    <citation type="submission" date="2018-08" db="EMBL/GenBank/DDBJ databases">
        <title>Genome and evolution of the arbuscular mycorrhizal fungus Diversispora epigaea (formerly Glomus versiforme) and its bacterial endosymbionts.</title>
        <authorList>
            <person name="Sun X."/>
            <person name="Fei Z."/>
            <person name="Harrison M."/>
        </authorList>
    </citation>
    <scope>NUCLEOTIDE SEQUENCE [LARGE SCALE GENOMIC DNA]</scope>
    <source>
        <strain evidence="2 3">IT104</strain>
    </source>
</reference>
<evidence type="ECO:0000313" key="3">
    <source>
        <dbReference type="Proteomes" id="UP000266861"/>
    </source>
</evidence>
<evidence type="ECO:0000313" key="2">
    <source>
        <dbReference type="EMBL" id="RHZ67778.1"/>
    </source>
</evidence>
<accession>A0A397I0M3</accession>
<dbReference type="AlphaFoldDB" id="A0A397I0M3"/>
<sequence>MAYYFKPTETRHSILVKNKKYIFNDDDDDDDDDEKKTKKDNIEEEEEEKPILEITYEGFAIFRKSLVVIVEPLSETVEFGNNVRTVSYMSIDDYFGQDYDSWTSDNDNLNKDDDDDNLNNNDDENNDNSVIIIDD</sequence>
<gene>
    <name evidence="2" type="ORF">Glove_299g86</name>
</gene>
<feature type="compositionally biased region" description="Acidic residues" evidence="1">
    <location>
        <begin position="24"/>
        <end position="33"/>
    </location>
</feature>
<dbReference type="OrthoDB" id="5374757at2759"/>
<dbReference type="EMBL" id="PQFF01000273">
    <property type="protein sequence ID" value="RHZ67778.1"/>
    <property type="molecule type" value="Genomic_DNA"/>
</dbReference>
<evidence type="ECO:0000256" key="1">
    <source>
        <dbReference type="SAM" id="MobiDB-lite"/>
    </source>
</evidence>
<comment type="caution">
    <text evidence="2">The sequence shown here is derived from an EMBL/GenBank/DDBJ whole genome shotgun (WGS) entry which is preliminary data.</text>
</comment>
<name>A0A397I0M3_9GLOM</name>
<protein>
    <submittedName>
        <fullName evidence="2">Uncharacterized protein</fullName>
    </submittedName>
</protein>
<dbReference type="Proteomes" id="UP000266861">
    <property type="component" value="Unassembled WGS sequence"/>
</dbReference>
<feature type="region of interest" description="Disordered" evidence="1">
    <location>
        <begin position="24"/>
        <end position="49"/>
    </location>
</feature>